<dbReference type="InterPro" id="IPR043144">
    <property type="entry name" value="Mal/L-sulf/L-lact_DH-like_ah"/>
</dbReference>
<dbReference type="InterPro" id="IPR043143">
    <property type="entry name" value="Mal/L-sulf/L-lact_DH-like_NADP"/>
</dbReference>
<gene>
    <name evidence="3" type="primary">allD</name>
    <name evidence="3" type="ORF">GCM10007362_28360</name>
</gene>
<dbReference type="PANTHER" id="PTHR11091:SF0">
    <property type="entry name" value="MALATE DEHYDROGENASE"/>
    <property type="match status" value="1"/>
</dbReference>
<evidence type="ECO:0000313" key="4">
    <source>
        <dbReference type="Proteomes" id="UP000605427"/>
    </source>
</evidence>
<dbReference type="EMBL" id="BMDD01000003">
    <property type="protein sequence ID" value="GGH80284.1"/>
    <property type="molecule type" value="Genomic_DNA"/>
</dbReference>
<dbReference type="InterPro" id="IPR036111">
    <property type="entry name" value="Mal/L-sulfo/L-lacto_DH-like_sf"/>
</dbReference>
<comment type="caution">
    <text evidence="3">The sequence shown here is derived from an EMBL/GenBank/DDBJ whole genome shotgun (WGS) entry which is preliminary data.</text>
</comment>
<name>A0ABQ1ZWC4_9BACL</name>
<keyword evidence="2" id="KW-0560">Oxidoreductase</keyword>
<organism evidence="3 4">
    <name type="scientific">Saccharibacillus endophyticus</name>
    <dbReference type="NCBI Taxonomy" id="2060666"/>
    <lineage>
        <taxon>Bacteria</taxon>
        <taxon>Bacillati</taxon>
        <taxon>Bacillota</taxon>
        <taxon>Bacilli</taxon>
        <taxon>Bacillales</taxon>
        <taxon>Paenibacillaceae</taxon>
        <taxon>Saccharibacillus</taxon>
    </lineage>
</organism>
<sequence length="359" mass="39138">MSTEEKMIRVSGEQLHGLIKNKLVAAGLKDEQAEETAHHLVYADLCGIHSHGAVRVEYYAERINKGGINAEPELNFEATGPSTAIFHGDNTQGHYAANEALEPAIRMAKESGVAVVGVSKVGHTGTLSYYVRKIAEANLIGISMCQSDPMVVPYGGAERYYGTNPIAFGVPSAGEDPLIFDMATTVQAWGKILDARSKGKLIPDTWAVDKDGAPTTDPNEVNGLLPIAGPKGYGLMMMVDILSGVLLGLPFGKDVSSMYHNLHEGRNLGQIYILIDPERFVGLKPFQESITRTMKELNAIKPAAGFDHVQYPGQGSHERYLKNLEEGVDIPESIIRYFESDVIHYDRYEGLDAFAKSSE</sequence>
<dbReference type="NCBIfam" id="TIGR03175">
    <property type="entry name" value="AllD"/>
    <property type="match status" value="1"/>
</dbReference>
<keyword evidence="4" id="KW-1185">Reference proteome</keyword>
<protein>
    <submittedName>
        <fullName evidence="3">Ureidoglycolate dehydrogenase</fullName>
    </submittedName>
</protein>
<dbReference type="PANTHER" id="PTHR11091">
    <property type="entry name" value="OXIDOREDUCTASE-RELATED"/>
    <property type="match status" value="1"/>
</dbReference>
<dbReference type="InterPro" id="IPR017590">
    <property type="entry name" value="Ureidoglycolate_dehydrogenase"/>
</dbReference>
<dbReference type="Proteomes" id="UP000605427">
    <property type="component" value="Unassembled WGS sequence"/>
</dbReference>
<dbReference type="Gene3D" id="1.10.1530.10">
    <property type="match status" value="1"/>
</dbReference>
<dbReference type="SUPFAM" id="SSF89733">
    <property type="entry name" value="L-sulfolactate dehydrogenase-like"/>
    <property type="match status" value="1"/>
</dbReference>
<evidence type="ECO:0000313" key="3">
    <source>
        <dbReference type="EMBL" id="GGH80284.1"/>
    </source>
</evidence>
<dbReference type="NCBIfam" id="NF011599">
    <property type="entry name" value="PRK15025.1"/>
    <property type="match status" value="1"/>
</dbReference>
<dbReference type="Gene3D" id="3.30.1370.60">
    <property type="entry name" value="Hypothetical oxidoreductase yiak, domain 2"/>
    <property type="match status" value="1"/>
</dbReference>
<evidence type="ECO:0000256" key="1">
    <source>
        <dbReference type="ARBA" id="ARBA00006056"/>
    </source>
</evidence>
<dbReference type="InterPro" id="IPR003767">
    <property type="entry name" value="Malate/L-lactate_DH-like"/>
</dbReference>
<proteinExistence type="inferred from homology"/>
<evidence type="ECO:0000256" key="2">
    <source>
        <dbReference type="ARBA" id="ARBA00023002"/>
    </source>
</evidence>
<comment type="similarity">
    <text evidence="1">Belongs to the LDH2/MDH2 oxidoreductase family.</text>
</comment>
<dbReference type="Pfam" id="PF02615">
    <property type="entry name" value="Ldh_2"/>
    <property type="match status" value="1"/>
</dbReference>
<reference evidence="4" key="1">
    <citation type="journal article" date="2019" name="Int. J. Syst. Evol. Microbiol.">
        <title>The Global Catalogue of Microorganisms (GCM) 10K type strain sequencing project: providing services to taxonomists for standard genome sequencing and annotation.</title>
        <authorList>
            <consortium name="The Broad Institute Genomics Platform"/>
            <consortium name="The Broad Institute Genome Sequencing Center for Infectious Disease"/>
            <person name="Wu L."/>
            <person name="Ma J."/>
        </authorList>
    </citation>
    <scope>NUCLEOTIDE SEQUENCE [LARGE SCALE GENOMIC DNA]</scope>
    <source>
        <strain evidence="4">CCM 8702</strain>
    </source>
</reference>
<accession>A0ABQ1ZWC4</accession>